<proteinExistence type="predicted"/>
<evidence type="ECO:0000313" key="10">
    <source>
        <dbReference type="Proteomes" id="UP000011932"/>
    </source>
</evidence>
<dbReference type="InterPro" id="IPR050721">
    <property type="entry name" value="Trk_Ktr_HKT_K-transport"/>
</dbReference>
<protein>
    <recommendedName>
        <fullName evidence="1">Trk system potassium uptake protein TrkA</fullName>
    </recommendedName>
</protein>
<dbReference type="Gene3D" id="3.40.50.720">
    <property type="entry name" value="NAD(P)-binding Rossmann-like Domain"/>
    <property type="match status" value="2"/>
</dbReference>
<dbReference type="AlphaFoldDB" id="M4VXY3"/>
<evidence type="ECO:0000256" key="3">
    <source>
        <dbReference type="ARBA" id="ARBA00022538"/>
    </source>
</evidence>
<dbReference type="Pfam" id="PF02080">
    <property type="entry name" value="TrkA_C"/>
    <property type="match status" value="2"/>
</dbReference>
<dbReference type="KEGG" id="man:A11S_1216"/>
<organism evidence="9 10">
    <name type="scientific">Micavibrio aeruginosavorus EPB</name>
    <dbReference type="NCBI Taxonomy" id="349215"/>
    <lineage>
        <taxon>Bacteria</taxon>
        <taxon>Pseudomonadati</taxon>
        <taxon>Bdellovibrionota</taxon>
        <taxon>Bdellovibrionia</taxon>
        <taxon>Bdellovibrionales</taxon>
        <taxon>Pseudobdellovibrionaceae</taxon>
        <taxon>Micavibrio</taxon>
    </lineage>
</organism>
<evidence type="ECO:0000256" key="6">
    <source>
        <dbReference type="ARBA" id="ARBA00023065"/>
    </source>
</evidence>
<dbReference type="InterPro" id="IPR036291">
    <property type="entry name" value="NAD(P)-bd_dom_sf"/>
</dbReference>
<evidence type="ECO:0000256" key="4">
    <source>
        <dbReference type="ARBA" id="ARBA00022958"/>
    </source>
</evidence>
<feature type="domain" description="RCK C-terminal" evidence="8">
    <location>
        <begin position="144"/>
        <end position="228"/>
    </location>
</feature>
<sequence length="458" mass="50219">MRVIICGAGQVGYNIAAYLSREDNDVTVIDIQPDLVAKVNETLDANGIVGHASNPDILSAAGAADVDLMIAVTQSDEVNMVACQVAHSLFNVPKKIARVRDRAYMKPEWSNLFTRAHMPIDVIISPEMEVAHAICERLRVPGTTNVMRLAEGRVHLVGVMCGENCPVINTPLKQLSSLFPSLSLKVVAIIRGQQAIIPNENDQMYAGDEVYFFADTDHLKRAMAAFGHQEKEARHVTVLGGGNIGMYLTRILQEQSPQTRIRVIEHNLARAMTLSEQLRGISIMHGDGLEPKTLEDADMANTETMVAVTDDDETNILAALLAKQAGCERVISLVNKVSYTPLIKFLDIDAMVTPRAITVASIMQHVRRGRIKALHSLRDGFAEVIEAEVSDTSSIVNTEVGRIKLPRDVLIGAIVRGDDVLMPHPDLKIRSGDHVIVLATQAQARKVEKLFLVHVDLF</sequence>
<dbReference type="GO" id="GO:0015079">
    <property type="term" value="F:potassium ion transmembrane transporter activity"/>
    <property type="evidence" value="ECO:0007669"/>
    <property type="project" value="InterPro"/>
</dbReference>
<dbReference type="NCBIfam" id="NF007039">
    <property type="entry name" value="PRK09496.3-2"/>
    <property type="match status" value="1"/>
</dbReference>
<dbReference type="Proteomes" id="UP000011932">
    <property type="component" value="Chromosome"/>
</dbReference>
<dbReference type="PANTHER" id="PTHR43833:SF5">
    <property type="entry name" value="TRK SYSTEM POTASSIUM UPTAKE PROTEIN TRKA"/>
    <property type="match status" value="1"/>
</dbReference>
<dbReference type="InterPro" id="IPR006036">
    <property type="entry name" value="K_uptake_TrkA"/>
</dbReference>
<dbReference type="RefSeq" id="WP_015467567.1">
    <property type="nucleotide sequence ID" value="NC_020812.1"/>
</dbReference>
<feature type="domain" description="RCK N-terminal" evidence="7">
    <location>
        <begin position="233"/>
        <end position="352"/>
    </location>
</feature>
<dbReference type="STRING" id="349215.A11S_1216"/>
<evidence type="ECO:0000256" key="2">
    <source>
        <dbReference type="ARBA" id="ARBA00022448"/>
    </source>
</evidence>
<dbReference type="PROSITE" id="PS51202">
    <property type="entry name" value="RCK_C"/>
    <property type="match status" value="2"/>
</dbReference>
<name>M4VXY3_9BACT</name>
<feature type="domain" description="RCK N-terminal" evidence="7">
    <location>
        <begin position="1"/>
        <end position="124"/>
    </location>
</feature>
<evidence type="ECO:0000256" key="1">
    <source>
        <dbReference type="ARBA" id="ARBA00017378"/>
    </source>
</evidence>
<feature type="domain" description="RCK C-terminal" evidence="8">
    <location>
        <begin position="372"/>
        <end position="453"/>
    </location>
</feature>
<dbReference type="NCBIfam" id="NF007031">
    <property type="entry name" value="PRK09496.1-2"/>
    <property type="match status" value="1"/>
</dbReference>
<dbReference type="InterPro" id="IPR036721">
    <property type="entry name" value="RCK_C_sf"/>
</dbReference>
<keyword evidence="5" id="KW-0520">NAD</keyword>
<dbReference type="NCBIfam" id="NF007030">
    <property type="entry name" value="PRK09496.1-1"/>
    <property type="match status" value="1"/>
</dbReference>
<dbReference type="SUPFAM" id="SSF116726">
    <property type="entry name" value="TrkA C-terminal domain-like"/>
    <property type="match status" value="2"/>
</dbReference>
<dbReference type="OrthoDB" id="9775180at2"/>
<dbReference type="SUPFAM" id="SSF51735">
    <property type="entry name" value="NAD(P)-binding Rossmann-fold domains"/>
    <property type="match status" value="2"/>
</dbReference>
<evidence type="ECO:0000259" key="8">
    <source>
        <dbReference type="PROSITE" id="PS51202"/>
    </source>
</evidence>
<dbReference type="PANTHER" id="PTHR43833">
    <property type="entry name" value="POTASSIUM CHANNEL PROTEIN 2-RELATED-RELATED"/>
    <property type="match status" value="1"/>
</dbReference>
<evidence type="ECO:0000256" key="5">
    <source>
        <dbReference type="ARBA" id="ARBA00023027"/>
    </source>
</evidence>
<dbReference type="PATRIC" id="fig|349215.9.peg.1172"/>
<dbReference type="InterPro" id="IPR006037">
    <property type="entry name" value="RCK_C"/>
</dbReference>
<accession>M4VXY3</accession>
<dbReference type="EMBL" id="CP003538">
    <property type="protein sequence ID" value="AGH98029.1"/>
    <property type="molecule type" value="Genomic_DNA"/>
</dbReference>
<dbReference type="GO" id="GO:0005886">
    <property type="term" value="C:plasma membrane"/>
    <property type="evidence" value="ECO:0007669"/>
    <property type="project" value="InterPro"/>
</dbReference>
<dbReference type="InterPro" id="IPR003148">
    <property type="entry name" value="RCK_N"/>
</dbReference>
<keyword evidence="3" id="KW-0633">Potassium transport</keyword>
<keyword evidence="2" id="KW-0813">Transport</keyword>
<dbReference type="PROSITE" id="PS51201">
    <property type="entry name" value="RCK_N"/>
    <property type="match status" value="2"/>
</dbReference>
<dbReference type="NCBIfam" id="NF007032">
    <property type="entry name" value="PRK09496.1-4"/>
    <property type="match status" value="1"/>
</dbReference>
<dbReference type="PRINTS" id="PR00335">
    <property type="entry name" value="KUPTAKETRKA"/>
</dbReference>
<gene>
    <name evidence="9" type="ORF">A11S_1216</name>
</gene>
<keyword evidence="4" id="KW-0630">Potassium</keyword>
<dbReference type="Pfam" id="PF02254">
    <property type="entry name" value="TrkA_N"/>
    <property type="match status" value="2"/>
</dbReference>
<dbReference type="HOGENOM" id="CLU_046525_0_2_5"/>
<keyword evidence="6" id="KW-0406">Ion transport</keyword>
<reference evidence="9 10" key="1">
    <citation type="journal article" date="2013" name="ISME J.">
        <title>By their genes ye shall know them: genomic signatures of predatory bacteria.</title>
        <authorList>
            <person name="Pasternak Z."/>
            <person name="Pietrokovski S."/>
            <person name="Rotem O."/>
            <person name="Gophna U."/>
            <person name="Lurie-Weinberger M.N."/>
            <person name="Jurkevitch E."/>
        </authorList>
    </citation>
    <scope>NUCLEOTIDE SEQUENCE [LARGE SCALE GENOMIC DNA]</scope>
    <source>
        <strain evidence="9">EPB</strain>
    </source>
</reference>
<dbReference type="Gene3D" id="3.30.70.1450">
    <property type="entry name" value="Regulator of K+ conductance, C-terminal domain"/>
    <property type="match status" value="2"/>
</dbReference>
<evidence type="ECO:0000259" key="7">
    <source>
        <dbReference type="PROSITE" id="PS51201"/>
    </source>
</evidence>
<evidence type="ECO:0000313" key="9">
    <source>
        <dbReference type="EMBL" id="AGH98029.1"/>
    </source>
</evidence>